<keyword evidence="4" id="KW-0677">Repeat</keyword>
<dbReference type="GO" id="GO:0051604">
    <property type="term" value="P:protein maturation"/>
    <property type="evidence" value="ECO:0007669"/>
    <property type="project" value="UniProtKB-UniRule"/>
</dbReference>
<dbReference type="InterPro" id="IPR021133">
    <property type="entry name" value="HEAT_type_2"/>
</dbReference>
<dbReference type="GO" id="GO:0006367">
    <property type="term" value="P:transcription initiation at RNA polymerase II promoter"/>
    <property type="evidence" value="ECO:0007669"/>
    <property type="project" value="InterPro"/>
</dbReference>
<keyword evidence="5" id="KW-0805">Transcription regulation</keyword>
<feature type="domain" description="MMS19 N-terminal" evidence="14">
    <location>
        <begin position="40"/>
        <end position="280"/>
    </location>
</feature>
<sequence>MSDAQDYLLVIDNDKAEALRIATKTSEKLETRQTNLITVVQSLGEYINDDDAKIRGSAVSYLTAVLSALNPKFLSRQQIQVLCQFYCDRIEDGPGALDGLIKLQGLDRFNNEMDTPTFSGYANKAAIESISHIDAPLLNMGDEFLVGFTDLVSGEKDPRNLMLVFSMVRVLMLEWDIINHAETLFEAVYAYFPITFRPPPNDPYGITAQDLKERLKDCISSTHLLAPYAMPQLLDKLDSTSANVKRDVLQALKACAATYEPRIMSQYSIPIWDALKFEVLSAQEHDIAEETLQTLKAIASNLSRDVTKAGPTSLLAQYLRPINKECNEHIQEPAQRQAKASGDILQSLSSTNDVAHTIVIKAVVPPLLTVYQDAGGIMKQRALLDIMNQLLDSCIDVFGTWKGLSKPSLENPLLQFKDQMLELYSQALMSTMKEEVSFRISATKGLLRMCKIKDILQDNEVGLVVQHLNDIVLREGTYGRNELKKIAMESLAEISRYKPRPIMDITFPAFMADLPDSDDVAEATRDYFNTLEGLAEISVEKEPFEVLIRRLLSKFDILLQTHNYDKPAYSRAILSTILFTMDRRELKGDSNLIGYYERIVKGLIQKSVQAEPSQRTALNDESVLDVLGRLSNLIARNLPQDKQMEVAERVRILQGKDQTGGIATIVTDPNYIAKMVLSTWLLASLPRNIEAVGFKVDEVADTLQELVSVASIAGPDKQTVLLATLRQIALYINKHLPAGSLTVADTLLASVYSSVATFQNGDSTAPTGDDDFITNRIYLIFVITKALLLRLAPSTTSHVQRLLTLLSPTLYPQTTSSQAASAFRTLMLPDPVLSTTNHFVVRKLAPQRLFMTLVPSIATSFRSTSSPSEKENYLTALAGILGTVPKDVVMPELPTLLPLLLQSLDVADATVKLATLQTLLVVVTENCAALVESGHVDTLVKRLLKIANSISRNTKNSRKEIAPEDMVVDVPACRQAASHLLGKLPRAVSQALSEKSTANPLLPLKQEVLRELLKVLDDPRRDAETDVGPQIKVEQDGSSPSPYMDEDDIYEDAGDLDFSNAAQPILLTRLPPAIWNALNDMADDDEIEIGTVRIEGDILNAKRVSLRLNDLPRFEREPKEWHLNVPKRDPESRLQQTALSGTVAVEYALAPVENEDYRRLEEQKTRETLAPKKIDQREGFTNTKSATYLAPGTISRVDPRERVRQQAAKAAAAKDSRAARMPQNELIDGLVTLFSEYRFWGLREIKARIPQPEAYLRETLQLIANMHRSGDAVGKWELKAEMKAGGATGDHVKDEAAPKVEGDVDDMDPGLSGVGTPGDMDDDDVVFENV</sequence>
<dbReference type="FunFam" id="1.10.10.10:FF:000035">
    <property type="entry name" value="General transcription factor IIF subunit 2"/>
    <property type="match status" value="1"/>
</dbReference>
<dbReference type="GO" id="GO:0006281">
    <property type="term" value="P:DNA repair"/>
    <property type="evidence" value="ECO:0007669"/>
    <property type="project" value="UniProtKB-UniRule"/>
</dbReference>
<dbReference type="EMBL" id="LCWF01000035">
    <property type="protein sequence ID" value="KKY26456.1"/>
    <property type="molecule type" value="Genomic_DNA"/>
</dbReference>
<dbReference type="InterPro" id="IPR040504">
    <property type="entry name" value="TFIIF_beta_N"/>
</dbReference>
<dbReference type="Pfam" id="PF17683">
    <property type="entry name" value="TFIIF_beta_N"/>
    <property type="match status" value="1"/>
</dbReference>
<keyword evidence="10" id="KW-0227">DNA damage</keyword>
<evidence type="ECO:0000256" key="8">
    <source>
        <dbReference type="ARBA" id="ARBA00023242"/>
    </source>
</evidence>
<dbReference type="Gene3D" id="1.25.10.10">
    <property type="entry name" value="Leucine-rich Repeat Variant"/>
    <property type="match status" value="2"/>
</dbReference>
<keyword evidence="6" id="KW-0238">DNA-binding</keyword>
<evidence type="ECO:0000259" key="15">
    <source>
        <dbReference type="Pfam" id="PF17683"/>
    </source>
</evidence>
<evidence type="ECO:0000256" key="2">
    <source>
        <dbReference type="ARBA" id="ARBA00009340"/>
    </source>
</evidence>
<evidence type="ECO:0000256" key="5">
    <source>
        <dbReference type="ARBA" id="ARBA00023015"/>
    </source>
</evidence>
<comment type="function">
    <text evidence="10">Key component of the cytosolic iron-sulfur protein assembly (CIA) complex, a multiprotein complex that mediates the incorporation of iron-sulfur cluster into apoproteins specifically involved in DNA metabolism and genomic integrity. In the CIA complex, MMS19 acts as an adapter between early-acting CIA components and a subset of cellular target iron-sulfur proteins.</text>
</comment>
<evidence type="ECO:0000256" key="11">
    <source>
        <dbReference type="SAM" id="MobiDB-lite"/>
    </source>
</evidence>
<dbReference type="Pfam" id="PF02270">
    <property type="entry name" value="TFIIF_beta"/>
    <property type="match status" value="1"/>
</dbReference>
<organism evidence="16 17">
    <name type="scientific">Phaeomoniella chlamydospora</name>
    <name type="common">Phaeoacremonium chlamydosporum</name>
    <dbReference type="NCBI Taxonomy" id="158046"/>
    <lineage>
        <taxon>Eukaryota</taxon>
        <taxon>Fungi</taxon>
        <taxon>Dikarya</taxon>
        <taxon>Ascomycota</taxon>
        <taxon>Pezizomycotina</taxon>
        <taxon>Eurotiomycetes</taxon>
        <taxon>Chaetothyriomycetidae</taxon>
        <taxon>Phaeomoniellales</taxon>
        <taxon>Phaeomoniellaceae</taxon>
        <taxon>Phaeomoniella</taxon>
    </lineage>
</organism>
<dbReference type="InterPro" id="IPR029240">
    <property type="entry name" value="MMS19_N"/>
</dbReference>
<dbReference type="PANTHER" id="PTHR12891">
    <property type="entry name" value="DNA REPAIR/TRANSCRIPTION PROTEIN MET18/MMS19"/>
    <property type="match status" value="1"/>
</dbReference>
<keyword evidence="17" id="KW-1185">Reference proteome</keyword>
<dbReference type="SUPFAM" id="SSF46785">
    <property type="entry name" value="Winged helix' DNA-binding domain"/>
    <property type="match status" value="1"/>
</dbReference>
<dbReference type="GO" id="GO:0097361">
    <property type="term" value="C:cytosolic [4Fe-4S] assembly targeting complex"/>
    <property type="evidence" value="ECO:0007669"/>
    <property type="project" value="UniProtKB-UniRule"/>
</dbReference>
<proteinExistence type="inferred from homology"/>
<evidence type="ECO:0000256" key="9">
    <source>
        <dbReference type="PROSITE-ProRule" id="PRU00103"/>
    </source>
</evidence>
<dbReference type="SUPFAM" id="SSF50916">
    <property type="entry name" value="Rap30/74 interaction domains"/>
    <property type="match status" value="1"/>
</dbReference>
<evidence type="ECO:0000256" key="1">
    <source>
        <dbReference type="ARBA" id="ARBA00004123"/>
    </source>
</evidence>
<dbReference type="GO" id="GO:0005634">
    <property type="term" value="C:nucleus"/>
    <property type="evidence" value="ECO:0007669"/>
    <property type="project" value="UniProtKB-SubCell"/>
</dbReference>
<dbReference type="GO" id="GO:0016226">
    <property type="term" value="P:iron-sulfur cluster assembly"/>
    <property type="evidence" value="ECO:0007669"/>
    <property type="project" value="UniProtKB-UniRule"/>
</dbReference>
<dbReference type="InterPro" id="IPR036390">
    <property type="entry name" value="WH_DNA-bd_sf"/>
</dbReference>
<dbReference type="Gene3D" id="1.10.10.10">
    <property type="entry name" value="Winged helix-like DNA-binding domain superfamily/Winged helix DNA-binding domain"/>
    <property type="match status" value="1"/>
</dbReference>
<feature type="domain" description="TFIIF beta subunit N-terminal" evidence="15">
    <location>
        <begin position="1064"/>
        <end position="1131"/>
    </location>
</feature>
<dbReference type="GO" id="GO:0003677">
    <property type="term" value="F:DNA binding"/>
    <property type="evidence" value="ECO:0007669"/>
    <property type="project" value="UniProtKB-KW"/>
</dbReference>
<evidence type="ECO:0000259" key="13">
    <source>
        <dbReference type="Pfam" id="PF12460"/>
    </source>
</evidence>
<reference evidence="16 17" key="2">
    <citation type="submission" date="2015-05" db="EMBL/GenBank/DDBJ databases">
        <authorList>
            <person name="Morales-Cruz A."/>
            <person name="Amrine K.C."/>
            <person name="Cantu D."/>
        </authorList>
    </citation>
    <scope>NUCLEOTIDE SEQUENCE [LARGE SCALE GENOMIC DNA]</scope>
    <source>
        <strain evidence="16">UCRPC4</strain>
    </source>
</reference>
<dbReference type="Proteomes" id="UP000053317">
    <property type="component" value="Unassembled WGS sequence"/>
</dbReference>
<evidence type="ECO:0000313" key="16">
    <source>
        <dbReference type="EMBL" id="KKY26456.1"/>
    </source>
</evidence>
<dbReference type="InterPro" id="IPR011989">
    <property type="entry name" value="ARM-like"/>
</dbReference>
<protein>
    <recommendedName>
        <fullName evidence="10">MMS19 nucleotide excision repair protein</fullName>
    </recommendedName>
</protein>
<dbReference type="InterPro" id="IPR016024">
    <property type="entry name" value="ARM-type_fold"/>
</dbReference>
<dbReference type="OrthoDB" id="342900at2759"/>
<keyword evidence="10" id="KW-0234">DNA repair</keyword>
<dbReference type="InterPro" id="IPR040450">
    <property type="entry name" value="TFIIF_beta_HTH"/>
</dbReference>
<reference evidence="16 17" key="1">
    <citation type="submission" date="2015-05" db="EMBL/GenBank/DDBJ databases">
        <title>Distinctive expansion of gene families associated with plant cell wall degradation and secondary metabolism in the genomes of grapevine trunk pathogens.</title>
        <authorList>
            <person name="Lawrence D.P."/>
            <person name="Travadon R."/>
            <person name="Rolshausen P.E."/>
            <person name="Baumgartner K."/>
        </authorList>
    </citation>
    <scope>NUCLEOTIDE SEQUENCE [LARGE SCALE GENOMIC DNA]</scope>
    <source>
        <strain evidence="16">UCRPC4</strain>
    </source>
</reference>
<dbReference type="InterPro" id="IPR036388">
    <property type="entry name" value="WH-like_DNA-bd_sf"/>
</dbReference>
<evidence type="ECO:0000256" key="7">
    <source>
        <dbReference type="ARBA" id="ARBA00023163"/>
    </source>
</evidence>
<comment type="similarity">
    <text evidence="3">Belongs to the TFIIF beta subunit family.</text>
</comment>
<dbReference type="PROSITE" id="PS50077">
    <property type="entry name" value="HEAT_REPEAT"/>
    <property type="match status" value="1"/>
</dbReference>
<feature type="domain" description="TFIIF beta subunit HTH" evidence="12">
    <location>
        <begin position="1219"/>
        <end position="1283"/>
    </location>
</feature>
<feature type="region of interest" description="Disordered" evidence="11">
    <location>
        <begin position="1285"/>
        <end position="1323"/>
    </location>
</feature>
<evidence type="ECO:0000259" key="14">
    <source>
        <dbReference type="Pfam" id="PF14500"/>
    </source>
</evidence>
<comment type="caution">
    <text evidence="16">The sequence shown here is derived from an EMBL/GenBank/DDBJ whole genome shotgun (WGS) entry which is preliminary data.</text>
</comment>
<feature type="compositionally biased region" description="Basic and acidic residues" evidence="11">
    <location>
        <begin position="1290"/>
        <end position="1302"/>
    </location>
</feature>
<evidence type="ECO:0000256" key="4">
    <source>
        <dbReference type="ARBA" id="ARBA00022737"/>
    </source>
</evidence>
<dbReference type="PANTHER" id="PTHR12891:SF0">
    <property type="entry name" value="MMS19 NUCLEOTIDE EXCISION REPAIR PROTEIN HOMOLOG"/>
    <property type="match status" value="1"/>
</dbReference>
<dbReference type="InterPro" id="IPR024687">
    <property type="entry name" value="MMS19_C"/>
</dbReference>
<evidence type="ECO:0000313" key="17">
    <source>
        <dbReference type="Proteomes" id="UP000053317"/>
    </source>
</evidence>
<dbReference type="InterPro" id="IPR039920">
    <property type="entry name" value="MMS19"/>
</dbReference>
<dbReference type="SUPFAM" id="SSF48371">
    <property type="entry name" value="ARM repeat"/>
    <property type="match status" value="1"/>
</dbReference>
<evidence type="ECO:0000256" key="3">
    <source>
        <dbReference type="ARBA" id="ARBA00009543"/>
    </source>
</evidence>
<dbReference type="Pfam" id="PF14500">
    <property type="entry name" value="MMS19_N"/>
    <property type="match status" value="1"/>
</dbReference>
<dbReference type="Pfam" id="PF12460">
    <property type="entry name" value="MMS19_C"/>
    <property type="match status" value="1"/>
</dbReference>
<evidence type="ECO:0000256" key="10">
    <source>
        <dbReference type="RuleBase" id="RU367072"/>
    </source>
</evidence>
<accession>A0A0G2EWG9</accession>
<evidence type="ECO:0000259" key="12">
    <source>
        <dbReference type="Pfam" id="PF02270"/>
    </source>
</evidence>
<dbReference type="InterPro" id="IPR011039">
    <property type="entry name" value="TFIIF_interaction"/>
</dbReference>
<keyword evidence="8 10" id="KW-0539">Nucleus</keyword>
<name>A0A0G2EWG9_PHACM</name>
<comment type="subcellular location">
    <subcellularLocation>
        <location evidence="1 10">Nucleus</location>
    </subcellularLocation>
</comment>
<evidence type="ECO:0000256" key="6">
    <source>
        <dbReference type="ARBA" id="ARBA00023125"/>
    </source>
</evidence>
<feature type="repeat" description="HEAT" evidence="9">
    <location>
        <begin position="39"/>
        <end position="77"/>
    </location>
</feature>
<comment type="similarity">
    <text evidence="2 10">Belongs to the MET18/MMS19 family.</text>
</comment>
<gene>
    <name evidence="16" type="ORF">UCRPC4_g01475</name>
</gene>
<feature type="domain" description="MMS19 C-terminal" evidence="13">
    <location>
        <begin position="530"/>
        <end position="958"/>
    </location>
</feature>
<keyword evidence="7" id="KW-0804">Transcription</keyword>